<protein>
    <submittedName>
        <fullName evidence="2">Uncharacterized protein</fullName>
    </submittedName>
</protein>
<reference evidence="2 3" key="1">
    <citation type="submission" date="2019-08" db="EMBL/GenBank/DDBJ databases">
        <title>Whole genome of Aphis craccivora.</title>
        <authorList>
            <person name="Voronova N.V."/>
            <person name="Shulinski R.S."/>
            <person name="Bandarenka Y.V."/>
            <person name="Zhorov D.G."/>
            <person name="Warner D."/>
        </authorList>
    </citation>
    <scope>NUCLEOTIDE SEQUENCE [LARGE SCALE GENOMIC DNA]</scope>
    <source>
        <strain evidence="2">180601</strain>
        <tissue evidence="2">Whole Body</tissue>
    </source>
</reference>
<sequence length="268" mass="30666">MSDGFVTFNIRYERSLIELKLKEPTEISRFVETLKNELKLEETDELVILCPTFEGKMMEIQSDDDIVFLKETKLSYNATTKEVYCNVELVVTIIQKLQDDPNSQIMILSKKFDNFTSKVDKLLDKFDSKIDENTTSILSTNRSISAEHLKIDSGNKLKSSLGEEDLKESKPNVENMLKKETKMDKKKLSSPTTLGSNNNSSTTFENLKSDTPKSAPRPVSIAFEVLLKMLEENGFTNKIQNIIVLKRFNNDYEKSINYLKLSYASNQL</sequence>
<feature type="region of interest" description="Disordered" evidence="1">
    <location>
        <begin position="162"/>
        <end position="215"/>
    </location>
</feature>
<dbReference type="OrthoDB" id="6624260at2759"/>
<dbReference type="EMBL" id="VUJU01005893">
    <property type="protein sequence ID" value="KAF0749995.1"/>
    <property type="molecule type" value="Genomic_DNA"/>
</dbReference>
<feature type="compositionally biased region" description="Basic and acidic residues" evidence="1">
    <location>
        <begin position="167"/>
        <end position="187"/>
    </location>
</feature>
<comment type="caution">
    <text evidence="2">The sequence shown here is derived from an EMBL/GenBank/DDBJ whole genome shotgun (WGS) entry which is preliminary data.</text>
</comment>
<keyword evidence="3" id="KW-1185">Reference proteome</keyword>
<dbReference type="Proteomes" id="UP000478052">
    <property type="component" value="Unassembled WGS sequence"/>
</dbReference>
<evidence type="ECO:0000256" key="1">
    <source>
        <dbReference type="SAM" id="MobiDB-lite"/>
    </source>
</evidence>
<feature type="compositionally biased region" description="Low complexity" evidence="1">
    <location>
        <begin position="189"/>
        <end position="203"/>
    </location>
</feature>
<organism evidence="2 3">
    <name type="scientific">Aphis craccivora</name>
    <name type="common">Cowpea aphid</name>
    <dbReference type="NCBI Taxonomy" id="307492"/>
    <lineage>
        <taxon>Eukaryota</taxon>
        <taxon>Metazoa</taxon>
        <taxon>Ecdysozoa</taxon>
        <taxon>Arthropoda</taxon>
        <taxon>Hexapoda</taxon>
        <taxon>Insecta</taxon>
        <taxon>Pterygota</taxon>
        <taxon>Neoptera</taxon>
        <taxon>Paraneoptera</taxon>
        <taxon>Hemiptera</taxon>
        <taxon>Sternorrhyncha</taxon>
        <taxon>Aphidomorpha</taxon>
        <taxon>Aphidoidea</taxon>
        <taxon>Aphididae</taxon>
        <taxon>Aphidini</taxon>
        <taxon>Aphis</taxon>
        <taxon>Aphis</taxon>
    </lineage>
</organism>
<proteinExistence type="predicted"/>
<gene>
    <name evidence="2" type="ORF">FWK35_00026937</name>
</gene>
<evidence type="ECO:0000313" key="2">
    <source>
        <dbReference type="EMBL" id="KAF0749995.1"/>
    </source>
</evidence>
<evidence type="ECO:0000313" key="3">
    <source>
        <dbReference type="Proteomes" id="UP000478052"/>
    </source>
</evidence>
<accession>A0A6G0Y667</accession>
<name>A0A6G0Y667_APHCR</name>
<dbReference type="AlphaFoldDB" id="A0A6G0Y667"/>